<evidence type="ECO:0000313" key="15">
    <source>
        <dbReference type="EMBL" id="KAG0310213.1"/>
    </source>
</evidence>
<dbReference type="InterPro" id="IPR026895">
    <property type="entry name" value="EMC1"/>
</dbReference>
<evidence type="ECO:0000259" key="13">
    <source>
        <dbReference type="Pfam" id="PF07774"/>
    </source>
</evidence>
<comment type="caution">
    <text evidence="15">The sequence shown here is derived from an EMBL/GenBank/DDBJ whole genome shotgun (WGS) entry which is preliminary data.</text>
</comment>
<keyword evidence="6 12" id="KW-0732">Signal</keyword>
<evidence type="ECO:0000256" key="8">
    <source>
        <dbReference type="ARBA" id="ARBA00022989"/>
    </source>
</evidence>
<evidence type="ECO:0000256" key="3">
    <source>
        <dbReference type="ARBA" id="ARBA00011276"/>
    </source>
</evidence>
<evidence type="ECO:0000259" key="14">
    <source>
        <dbReference type="Pfam" id="PF25293"/>
    </source>
</evidence>
<dbReference type="InterPro" id="IPR058545">
    <property type="entry name" value="Beta-prop_EMC1_1st"/>
</dbReference>
<evidence type="ECO:0000256" key="12">
    <source>
        <dbReference type="SAM" id="SignalP"/>
    </source>
</evidence>
<proteinExistence type="inferred from homology"/>
<reference evidence="15" key="1">
    <citation type="journal article" date="2020" name="Fungal Divers.">
        <title>Resolving the Mortierellaceae phylogeny through synthesis of multi-gene phylogenetics and phylogenomics.</title>
        <authorList>
            <person name="Vandepol N."/>
            <person name="Liber J."/>
            <person name="Desiro A."/>
            <person name="Na H."/>
            <person name="Kennedy M."/>
            <person name="Barry K."/>
            <person name="Grigoriev I.V."/>
            <person name="Miller A.N."/>
            <person name="O'Donnell K."/>
            <person name="Stajich J.E."/>
            <person name="Bonito G."/>
        </authorList>
    </citation>
    <scope>NUCLEOTIDE SEQUENCE</scope>
    <source>
        <strain evidence="15">REB-010B</strain>
    </source>
</reference>
<keyword evidence="9 11" id="KW-0472">Membrane</keyword>
<evidence type="ECO:0000256" key="2">
    <source>
        <dbReference type="ARBA" id="ARBA00007904"/>
    </source>
</evidence>
<dbReference type="Gene3D" id="2.130.10.10">
    <property type="entry name" value="YVTN repeat-like/Quinoprotein amine dehydrogenase"/>
    <property type="match status" value="1"/>
</dbReference>
<evidence type="ECO:0000256" key="5">
    <source>
        <dbReference type="ARBA" id="ARBA00022692"/>
    </source>
</evidence>
<evidence type="ECO:0000256" key="11">
    <source>
        <dbReference type="SAM" id="Phobius"/>
    </source>
</evidence>
<evidence type="ECO:0000256" key="10">
    <source>
        <dbReference type="ARBA" id="ARBA00023180"/>
    </source>
</evidence>
<dbReference type="EMBL" id="JAAAIP010001115">
    <property type="protein sequence ID" value="KAG0310213.1"/>
    <property type="molecule type" value="Genomic_DNA"/>
</dbReference>
<dbReference type="PANTHER" id="PTHR21573:SF0">
    <property type="entry name" value="ER MEMBRANE PROTEIN COMPLEX SUBUNIT 1"/>
    <property type="match status" value="1"/>
</dbReference>
<feature type="transmembrane region" description="Helical" evidence="11">
    <location>
        <begin position="1011"/>
        <end position="1029"/>
    </location>
</feature>
<dbReference type="PANTHER" id="PTHR21573">
    <property type="entry name" value="ER MEMBRANE PROTEIN COMPLEX SUBUNIT 1"/>
    <property type="match status" value="1"/>
</dbReference>
<feature type="domain" description="ER membrane protein complex subunit 1 C-terminal" evidence="13">
    <location>
        <begin position="827"/>
        <end position="1038"/>
    </location>
</feature>
<keyword evidence="8 11" id="KW-1133">Transmembrane helix</keyword>
<dbReference type="SUPFAM" id="SSF50998">
    <property type="entry name" value="Quinoprotein alcohol dehydrogenase-like"/>
    <property type="match status" value="1"/>
</dbReference>
<dbReference type="AlphaFoldDB" id="A0A9P6R5F5"/>
<dbReference type="Pfam" id="PF07774">
    <property type="entry name" value="EMC1_C"/>
    <property type="match status" value="1"/>
</dbReference>
<keyword evidence="10" id="KW-0325">Glycoprotein</keyword>
<dbReference type="GO" id="GO:0072546">
    <property type="term" value="C:EMC complex"/>
    <property type="evidence" value="ECO:0007669"/>
    <property type="project" value="InterPro"/>
</dbReference>
<dbReference type="SMART" id="SM00564">
    <property type="entry name" value="PQQ"/>
    <property type="match status" value="4"/>
</dbReference>
<keyword evidence="16" id="KW-1185">Reference proteome</keyword>
<evidence type="ECO:0000256" key="7">
    <source>
        <dbReference type="ARBA" id="ARBA00022824"/>
    </source>
</evidence>
<accession>A0A9P6R5F5</accession>
<name>A0A9P6R5F5_9FUNG</name>
<keyword evidence="5 11" id="KW-0812">Transmembrane</keyword>
<sequence length="1039" mass="114857">MASSSSMGTLHKATFWTVALWAIVLAFVANTALALDESQAGIIDWHHKWIGTPFLSTVPRTVRGSNTVYVATEKNTVAALRAKSGELIWRQVLRENEPVHHIRAVAGHLLTLTGSAEFHARLLDSKTGQVLWELSPAGEGIVPGTNFGQALTVTSEDSNLIILNEGAHVRKVNAKVGTEIWHWRAQEGSPTTFHSVLEAQGFGDHQDVIYVIGLQRGISTFSFEVVALDSTTGKEIKTFNIKSSVESFEDTLTVGGGSNGKPGYAVWLEEDLVKILTLGTDRVTESALGDIVTVVTSFEELVARPQLVSVGLPEGHNMFIISGTVGQYNDAQSGGLFDIDVASGEAVVITDFGERTGFSVYSATTKPGTEDVVILRSFRDDTDTGALELFDVTERNVTFEKIIPLEFDKFSHFTFTAVELFSRGQGVQLRIYFSTMDGSFHSYSDIESECWYREESLAYTKDVEFVDLPERKLWTQDANEVGQTEGAKNLTIVERYIERLALHIGQLKGLPAFVLSYANPSSLFTKAPVAIEYSEVQIGARNKTVQPLYRDQFGIRKILVFSTEKGKVVALDSGNKGQILWSHYYPWGHDIKNLIVVRHANVRLPPIIVIVAETTDGGGNKVIRTYRLNALTGEDYESENYLFPASSWVPSGHVATVKLPLEDPDEKTQVLVLLDQRMGITLYPNTESVRETFKTMSDDIYFMLENKIGSKELKGYKPIVTADAGLMGAEPTWTLPFPEGEEIATLTERPSYEVLASLGRVLGDRGVLYKYQNPNFATVVTVNKTPKQGTAPYMTVYLIDVVKGSILYQATHENVGLHQHILAAQYENNVVYTFWSEGDTSSSAKGYQAVALELYESKSRNERTESDTFSSFTAERPYVMAQSFPFSHAAGAIGVTSTKAGISSKDILFGLSRRSVLAINKRYLDPRRPMGTPTASEKEEMLYPYGALPEDPRLFLSYDLEVAGTKRIATAPTLLESTTVVVAHGQDVFVTRHAPSKTFDILNEDFSKSQLMLTIVVLGAVLFVTAPMVKNRMLKELWY</sequence>
<keyword evidence="7" id="KW-0256">Endoplasmic reticulum</keyword>
<dbReference type="InterPro" id="IPR011678">
    <property type="entry name" value="EMC1_C"/>
</dbReference>
<feature type="chain" id="PRO_5040496882" description="ER membrane protein complex subunit 1" evidence="12">
    <location>
        <begin position="35"/>
        <end position="1039"/>
    </location>
</feature>
<dbReference type="InterPro" id="IPR011047">
    <property type="entry name" value="Quinoprotein_ADH-like_sf"/>
</dbReference>
<evidence type="ECO:0000256" key="6">
    <source>
        <dbReference type="ARBA" id="ARBA00022729"/>
    </source>
</evidence>
<dbReference type="InterPro" id="IPR015943">
    <property type="entry name" value="WD40/YVTN_repeat-like_dom_sf"/>
</dbReference>
<gene>
    <name evidence="15" type="ORF">BGZ99_000593</name>
</gene>
<feature type="domain" description="EMC1 first beta-propeller" evidence="14">
    <location>
        <begin position="35"/>
        <end position="307"/>
    </location>
</feature>
<evidence type="ECO:0000256" key="9">
    <source>
        <dbReference type="ARBA" id="ARBA00023136"/>
    </source>
</evidence>
<comment type="similarity">
    <text evidence="2">Belongs to the EMC1 family.</text>
</comment>
<evidence type="ECO:0000256" key="4">
    <source>
        <dbReference type="ARBA" id="ARBA00020824"/>
    </source>
</evidence>
<organism evidence="15 16">
    <name type="scientific">Dissophora globulifera</name>
    <dbReference type="NCBI Taxonomy" id="979702"/>
    <lineage>
        <taxon>Eukaryota</taxon>
        <taxon>Fungi</taxon>
        <taxon>Fungi incertae sedis</taxon>
        <taxon>Mucoromycota</taxon>
        <taxon>Mortierellomycotina</taxon>
        <taxon>Mortierellomycetes</taxon>
        <taxon>Mortierellales</taxon>
        <taxon>Mortierellaceae</taxon>
        <taxon>Dissophora</taxon>
    </lineage>
</organism>
<evidence type="ECO:0000313" key="16">
    <source>
        <dbReference type="Proteomes" id="UP000738325"/>
    </source>
</evidence>
<dbReference type="Proteomes" id="UP000738325">
    <property type="component" value="Unassembled WGS sequence"/>
</dbReference>
<dbReference type="InterPro" id="IPR018391">
    <property type="entry name" value="PQQ_b-propeller_rpt"/>
</dbReference>
<dbReference type="Pfam" id="PF25293">
    <property type="entry name" value="Beta-prop_EMC1_N"/>
    <property type="match status" value="1"/>
</dbReference>
<dbReference type="OrthoDB" id="28092at2759"/>
<protein>
    <recommendedName>
        <fullName evidence="4">ER membrane protein complex subunit 1</fullName>
    </recommendedName>
</protein>
<feature type="signal peptide" evidence="12">
    <location>
        <begin position="1"/>
        <end position="34"/>
    </location>
</feature>
<dbReference type="GO" id="GO:0034975">
    <property type="term" value="P:protein folding in endoplasmic reticulum"/>
    <property type="evidence" value="ECO:0007669"/>
    <property type="project" value="TreeGrafter"/>
</dbReference>
<comment type="subcellular location">
    <subcellularLocation>
        <location evidence="1">Endoplasmic reticulum membrane</location>
        <topology evidence="1">Single-pass type I membrane protein</topology>
    </subcellularLocation>
</comment>
<comment type="subunit">
    <text evidence="3">Component of the ER membrane protein complex (EMC).</text>
</comment>
<evidence type="ECO:0000256" key="1">
    <source>
        <dbReference type="ARBA" id="ARBA00004115"/>
    </source>
</evidence>